<dbReference type="EMBL" id="MHQZ01000012">
    <property type="protein sequence ID" value="OHA14336.1"/>
    <property type="molecule type" value="Genomic_DNA"/>
</dbReference>
<name>A0A1G2LRT6_9BACT</name>
<protein>
    <submittedName>
        <fullName evidence="1">Uncharacterized protein</fullName>
    </submittedName>
</protein>
<reference evidence="1 2" key="1">
    <citation type="journal article" date="2016" name="Nat. Commun.">
        <title>Thousands of microbial genomes shed light on interconnected biogeochemical processes in an aquifer system.</title>
        <authorList>
            <person name="Anantharaman K."/>
            <person name="Brown C.T."/>
            <person name="Hug L.A."/>
            <person name="Sharon I."/>
            <person name="Castelle C.J."/>
            <person name="Probst A.J."/>
            <person name="Thomas B.C."/>
            <person name="Singh A."/>
            <person name="Wilkins M.J."/>
            <person name="Karaoz U."/>
            <person name="Brodie E.L."/>
            <person name="Williams K.H."/>
            <person name="Hubbard S.S."/>
            <person name="Banfield J.F."/>
        </authorList>
    </citation>
    <scope>NUCLEOTIDE SEQUENCE [LARGE SCALE GENOMIC DNA]</scope>
</reference>
<accession>A0A1G2LRT6</accession>
<organism evidence="1 2">
    <name type="scientific">Candidatus Tagabacteria bacterium RIFCSPLOWO2_01_FULL_39_11</name>
    <dbReference type="NCBI Taxonomy" id="1802295"/>
    <lineage>
        <taxon>Bacteria</taxon>
        <taxon>Candidatus Tagaibacteriota</taxon>
    </lineage>
</organism>
<sequence length="80" mass="9287">MTKFSDFLARRSKNFEAYNGVYVEKFLQSRSQNMEIVPTLSWILDEIGTVERLLSNGSNKCRREVRIETSRAERQGTPSI</sequence>
<proteinExistence type="predicted"/>
<evidence type="ECO:0000313" key="1">
    <source>
        <dbReference type="EMBL" id="OHA14336.1"/>
    </source>
</evidence>
<gene>
    <name evidence="1" type="ORF">A2909_02515</name>
</gene>
<comment type="caution">
    <text evidence="1">The sequence shown here is derived from an EMBL/GenBank/DDBJ whole genome shotgun (WGS) entry which is preliminary data.</text>
</comment>
<dbReference type="AlphaFoldDB" id="A0A1G2LRT6"/>
<dbReference type="Proteomes" id="UP000178302">
    <property type="component" value="Unassembled WGS sequence"/>
</dbReference>
<evidence type="ECO:0000313" key="2">
    <source>
        <dbReference type="Proteomes" id="UP000178302"/>
    </source>
</evidence>